<evidence type="ECO:0000313" key="6">
    <source>
        <dbReference type="Proteomes" id="UP000544872"/>
    </source>
</evidence>
<dbReference type="RefSeq" id="WP_184264903.1">
    <property type="nucleotide sequence ID" value="NZ_JACIIX010000014.1"/>
</dbReference>
<keyword evidence="3" id="KW-0067">ATP-binding</keyword>
<dbReference type="InterPro" id="IPR027417">
    <property type="entry name" value="P-loop_NTPase"/>
</dbReference>
<dbReference type="InterPro" id="IPR051162">
    <property type="entry name" value="T4SS_component"/>
</dbReference>
<evidence type="ECO:0000259" key="4">
    <source>
        <dbReference type="Pfam" id="PF03135"/>
    </source>
</evidence>
<dbReference type="Gene3D" id="3.40.50.300">
    <property type="entry name" value="P-loop containing nucleotide triphosphate hydrolases"/>
    <property type="match status" value="1"/>
</dbReference>
<name>A0A7X0DN59_NOVIT</name>
<evidence type="ECO:0000256" key="1">
    <source>
        <dbReference type="ARBA" id="ARBA00006512"/>
    </source>
</evidence>
<keyword evidence="2" id="KW-0547">Nucleotide-binding</keyword>
<protein>
    <submittedName>
        <fullName evidence="5">Type IV secretion system protein VirB4</fullName>
    </submittedName>
</protein>
<organism evidence="5 6">
    <name type="scientific">Novispirillum itersonii</name>
    <name type="common">Aquaspirillum itersonii</name>
    <dbReference type="NCBI Taxonomy" id="189"/>
    <lineage>
        <taxon>Bacteria</taxon>
        <taxon>Pseudomonadati</taxon>
        <taxon>Pseudomonadota</taxon>
        <taxon>Alphaproteobacteria</taxon>
        <taxon>Rhodospirillales</taxon>
        <taxon>Novispirillaceae</taxon>
        <taxon>Novispirillum</taxon>
    </lineage>
</organism>
<comment type="caution">
    <text evidence="5">The sequence shown here is derived from an EMBL/GenBank/DDBJ whole genome shotgun (WGS) entry which is preliminary data.</text>
</comment>
<evidence type="ECO:0000256" key="2">
    <source>
        <dbReference type="ARBA" id="ARBA00022741"/>
    </source>
</evidence>
<sequence length="791" mass="86342">MLDDLIATGLVAGLAGAAVIPALRRKAFGRVKEDWLAGELKLDTVRDGVTVINKDGSQTRAWQIRGVSYDAKLDAEQISLLLMRTELIRDLGRLGLSVRLVASKRRRPLDVAATWPCPTLAEIGAAEAARYTSSHEVDWYLIASGHSSQALMDADQKIVSILKTYEAVALRQPEDLTQPCLLTGLLNGLVCGEYRRDLLPQSSNLSGRIHGAEMKFDRDTGTIRAEGEERAYMRIISITQWPDTVSGRWMGQLLGLDADLEISQVCEPWDANRALAVMKREENALSNGWLRNPARQEEVDIILNGLNAGTMMLFVSQMQVIARATSPEALDALVRQITAILGTLHISYAIETSGAPAVWFSRLPEAAKPTLYPGGKLMRPLTLRDENVGALWPFVHAASGMPANPFGKGAVRLFRTPSGQVYQFQFHVSAEPESRGNFVVFAPPGGGKSTLILHLLGGLAKWPGVLSVVLDSKEGARFMVEALGGLYQGFDQLALNPLDVGAESKKNRQRIYSILSAMCGSMALSSDDKVHLDHAVDLAFRLDPPHRTLTEIFDLPFPQNTDLRRQMARWVVDPKGQRGQYSHVFNSEHDSLGGLLRNHLVGINMNEALDDPDLGPPVVAHLAQALSQSAAAASRGFVIFIDEAAKLMQNPGFAALAAEMYREYRKLNGAVGMAFQDPAALLRSPVAEAIIEGSATMIFMPNSQANPDQLRSLGLNEEQVAFVCGRTITAGQRQALVLRRDAASGLDESAILDVNLGYLGDALRFYRAGTAPNRHLASLKAQWGDQWLTHL</sequence>
<dbReference type="Proteomes" id="UP000544872">
    <property type="component" value="Unassembled WGS sequence"/>
</dbReference>
<dbReference type="PANTHER" id="PTHR30121:SF12">
    <property type="entry name" value="TYPE IV SECRETION SYSTEM PROTEIN CAGE"/>
    <property type="match status" value="1"/>
</dbReference>
<dbReference type="AlphaFoldDB" id="A0A7X0DN59"/>
<feature type="domain" description="CagE TrbE VirB component of type IV transporter system central" evidence="4">
    <location>
        <begin position="185"/>
        <end position="366"/>
    </location>
</feature>
<dbReference type="Pfam" id="PF03135">
    <property type="entry name" value="CagE_TrbE_VirB"/>
    <property type="match status" value="1"/>
</dbReference>
<reference evidence="5 6" key="1">
    <citation type="submission" date="2020-08" db="EMBL/GenBank/DDBJ databases">
        <title>Genomic Encyclopedia of Type Strains, Phase IV (KMG-IV): sequencing the most valuable type-strain genomes for metagenomic binning, comparative biology and taxonomic classification.</title>
        <authorList>
            <person name="Goeker M."/>
        </authorList>
    </citation>
    <scope>NUCLEOTIDE SEQUENCE [LARGE SCALE GENOMIC DNA]</scope>
    <source>
        <strain evidence="5 6">DSM 11590</strain>
    </source>
</reference>
<keyword evidence="6" id="KW-1185">Reference proteome</keyword>
<evidence type="ECO:0000313" key="5">
    <source>
        <dbReference type="EMBL" id="MBB6211803.1"/>
    </source>
</evidence>
<proteinExistence type="inferred from homology"/>
<dbReference type="InterPro" id="IPR018145">
    <property type="entry name" value="CagE_TrbE_VirB_cntrl_dom"/>
</dbReference>
<dbReference type="GO" id="GO:0005524">
    <property type="term" value="F:ATP binding"/>
    <property type="evidence" value="ECO:0007669"/>
    <property type="project" value="UniProtKB-KW"/>
</dbReference>
<dbReference type="EMBL" id="JACIIX010000014">
    <property type="protein sequence ID" value="MBB6211803.1"/>
    <property type="molecule type" value="Genomic_DNA"/>
</dbReference>
<gene>
    <name evidence="5" type="ORF">FHS48_003247</name>
</gene>
<evidence type="ECO:0000256" key="3">
    <source>
        <dbReference type="ARBA" id="ARBA00022840"/>
    </source>
</evidence>
<dbReference type="SUPFAM" id="SSF52540">
    <property type="entry name" value="P-loop containing nucleoside triphosphate hydrolases"/>
    <property type="match status" value="1"/>
</dbReference>
<comment type="similarity">
    <text evidence="1">Belongs to the TrbE/VirB4 family.</text>
</comment>
<dbReference type="PANTHER" id="PTHR30121">
    <property type="entry name" value="UNCHARACTERIZED PROTEIN YJGR-RELATED"/>
    <property type="match status" value="1"/>
</dbReference>
<accession>A0A7X0DN59</accession>